<dbReference type="SUPFAM" id="SSF63433">
    <property type="entry name" value="Fumarylacetoacetate hydrolase, FAH, N-terminal domain"/>
    <property type="match status" value="1"/>
</dbReference>
<evidence type="ECO:0000256" key="11">
    <source>
        <dbReference type="ARBA" id="ARBA00023232"/>
    </source>
</evidence>
<evidence type="ECO:0000256" key="8">
    <source>
        <dbReference type="ARBA" id="ARBA00022837"/>
    </source>
</evidence>
<dbReference type="InterPro" id="IPR015377">
    <property type="entry name" value="Fumarylacetoacetase_N"/>
</dbReference>
<evidence type="ECO:0000256" key="3">
    <source>
        <dbReference type="ARBA" id="ARBA00004782"/>
    </source>
</evidence>
<dbReference type="GO" id="GO:0046872">
    <property type="term" value="F:metal ion binding"/>
    <property type="evidence" value="ECO:0007669"/>
    <property type="project" value="UniProtKB-KW"/>
</dbReference>
<evidence type="ECO:0000256" key="12">
    <source>
        <dbReference type="PIRSR" id="PIRSR605959-1"/>
    </source>
</evidence>
<dbReference type="EC" id="3.7.1.2" evidence="5"/>
<keyword evidence="18" id="KW-1185">Reference proteome</keyword>
<dbReference type="GO" id="GO:0006559">
    <property type="term" value="P:L-phenylalanine catabolic process"/>
    <property type="evidence" value="ECO:0007669"/>
    <property type="project" value="UniProtKB-UniPathway"/>
</dbReference>
<sequence length="427" mass="48207">MLKANDPALHSWIQIAPDSDFQIQNLPFGIFRTQDRDPRVGVAIGEYVLDVYVLTQHGLFDMLDVEDPTVFHRPYLNDFMALGRPIWRQVRDRISELLRNDNPEIRDNRKLMAECLLVRKNVQMLMPVNVPNYTDFYSSIEHATNVGSMFRDPAHALLPNWKHLPVGYHGRASSIIPSGVPIRRPKGQMKPADADAPIFGPTKQLDFELEVAFITGQPTELGSSLTTAEAEEYIFGMVLFNDWSARDIQAWEYVPLGPFLAKNFASSISPWVVTLDALAPFRVPGPVQEPKVLPYLEFSGDHHLDIHLEVTLQSPTLEHEAVISRSNYRHMYWNMNQQLAHHTINGCNIEVGDMYASGTISGSTPDSYGSMLELTWRGTKPLHLPDGSERKFLHDHDIVTMRGYALKNGVRVGFGEVRAEVLPAISI</sequence>
<feature type="binding site" evidence="14">
    <location>
        <position position="266"/>
    </location>
    <ligand>
        <name>Mg(2+)</name>
        <dbReference type="ChEBI" id="CHEBI:18420"/>
    </ligand>
</feature>
<feature type="binding site" evidence="14">
    <location>
        <position position="135"/>
    </location>
    <ligand>
        <name>Ca(2+)</name>
        <dbReference type="ChEBI" id="CHEBI:29108"/>
    </ligand>
</feature>
<feature type="binding site" evidence="13">
    <location>
        <position position="359"/>
    </location>
    <ligand>
        <name>substrate</name>
    </ligand>
</feature>
<dbReference type="SUPFAM" id="SSF56529">
    <property type="entry name" value="FAH"/>
    <property type="match status" value="1"/>
</dbReference>
<comment type="cofactor">
    <cofactor evidence="1 14">
        <name>Ca(2+)</name>
        <dbReference type="ChEBI" id="CHEBI:29108"/>
    </cofactor>
</comment>
<keyword evidence="10" id="KW-0828">Tyrosine catabolism</keyword>
<evidence type="ECO:0000256" key="6">
    <source>
        <dbReference type="ARBA" id="ARBA00022723"/>
    </source>
</evidence>
<feature type="binding site" evidence="14">
    <location>
        <position position="242"/>
    </location>
    <ligand>
        <name>Mg(2+)</name>
        <dbReference type="ChEBI" id="CHEBI:18420"/>
    </ligand>
</feature>
<evidence type="ECO:0000256" key="7">
    <source>
        <dbReference type="ARBA" id="ARBA00022801"/>
    </source>
</evidence>
<evidence type="ECO:0000256" key="5">
    <source>
        <dbReference type="ARBA" id="ARBA00012094"/>
    </source>
</evidence>
<organism evidence="17 18">
    <name type="scientific">Rufibacter radiotolerans</name>
    <dbReference type="NCBI Taxonomy" id="1379910"/>
    <lineage>
        <taxon>Bacteria</taxon>
        <taxon>Pseudomonadati</taxon>
        <taxon>Bacteroidota</taxon>
        <taxon>Cytophagia</taxon>
        <taxon>Cytophagales</taxon>
        <taxon>Hymenobacteraceae</taxon>
        <taxon>Rufibacter</taxon>
    </lineage>
</organism>
<proteinExistence type="inferred from homology"/>
<feature type="binding site" evidence="14">
    <location>
        <position position="208"/>
    </location>
    <ligand>
        <name>Ca(2+)</name>
        <dbReference type="ChEBI" id="CHEBI:29108"/>
    </ligand>
</feature>
<accession>A0A0H4W7C1</accession>
<dbReference type="Gene3D" id="3.90.850.10">
    <property type="entry name" value="Fumarylacetoacetase-like, C-terminal domain"/>
    <property type="match status" value="1"/>
</dbReference>
<dbReference type="KEGG" id="ruf:TH63_12990"/>
<comment type="pathway">
    <text evidence="3">Amino-acid degradation; L-phenylalanine degradation; acetoacetate and fumarate from L-phenylalanine: step 6/6.</text>
</comment>
<feature type="binding site" evidence="14">
    <location>
        <position position="262"/>
    </location>
    <ligand>
        <name>Mg(2+)</name>
        <dbReference type="ChEBI" id="CHEBI:18420"/>
    </ligand>
</feature>
<dbReference type="PATRIC" id="fig|1379910.4.peg.2819"/>
<keyword evidence="6 14" id="KW-0479">Metal-binding</keyword>
<dbReference type="UniPathway" id="UPA00139">
    <property type="reaction ID" value="UER00341"/>
</dbReference>
<keyword evidence="7" id="KW-0378">Hydrolase</keyword>
<dbReference type="EMBL" id="CP010777">
    <property type="protein sequence ID" value="AKQ46331.1"/>
    <property type="molecule type" value="Genomic_DNA"/>
</dbReference>
<evidence type="ECO:0000256" key="9">
    <source>
        <dbReference type="ARBA" id="ARBA00022842"/>
    </source>
</evidence>
<feature type="binding site" evidence="14">
    <location>
        <position position="242"/>
    </location>
    <ligand>
        <name>Ca(2+)</name>
        <dbReference type="ChEBI" id="CHEBI:29108"/>
    </ligand>
</feature>
<evidence type="ECO:0000313" key="17">
    <source>
        <dbReference type="EMBL" id="AKQ46331.1"/>
    </source>
</evidence>
<dbReference type="GO" id="GO:0004334">
    <property type="term" value="F:fumarylacetoacetase activity"/>
    <property type="evidence" value="ECO:0007669"/>
    <property type="project" value="UniProtKB-EC"/>
</dbReference>
<dbReference type="OrthoDB" id="3766879at2"/>
<keyword evidence="11" id="KW-0585">Phenylalanine catabolism</keyword>
<dbReference type="InterPro" id="IPR005959">
    <property type="entry name" value="Fumarylacetoacetase"/>
</dbReference>
<evidence type="ECO:0000259" key="16">
    <source>
        <dbReference type="Pfam" id="PF09298"/>
    </source>
</evidence>
<evidence type="ECO:0000256" key="13">
    <source>
        <dbReference type="PIRSR" id="PIRSR605959-2"/>
    </source>
</evidence>
<dbReference type="NCBIfam" id="TIGR01266">
    <property type="entry name" value="fum_ac_acetase"/>
    <property type="match status" value="1"/>
</dbReference>
<gene>
    <name evidence="17" type="ORF">TH63_12990</name>
</gene>
<dbReference type="PANTHER" id="PTHR43069:SF2">
    <property type="entry name" value="FUMARYLACETOACETASE"/>
    <property type="match status" value="1"/>
</dbReference>
<dbReference type="FunFam" id="3.90.850.10:FF:000004">
    <property type="entry name" value="Fumarylacetoacetase"/>
    <property type="match status" value="1"/>
</dbReference>
<dbReference type="GO" id="GO:1902000">
    <property type="term" value="P:homogentisate catabolic process"/>
    <property type="evidence" value="ECO:0007669"/>
    <property type="project" value="TreeGrafter"/>
</dbReference>
<dbReference type="AlphaFoldDB" id="A0A0H4W7C1"/>
<dbReference type="InterPro" id="IPR036462">
    <property type="entry name" value="Fumarylacetoacetase_N_sf"/>
</dbReference>
<evidence type="ECO:0000256" key="1">
    <source>
        <dbReference type="ARBA" id="ARBA00001913"/>
    </source>
</evidence>
<feature type="binding site" evidence="13">
    <location>
        <position position="249"/>
    </location>
    <ligand>
        <name>substrate</name>
    </ligand>
</feature>
<comment type="similarity">
    <text evidence="4">Belongs to the FAH family.</text>
</comment>
<evidence type="ECO:0000256" key="10">
    <source>
        <dbReference type="ARBA" id="ARBA00022878"/>
    </source>
</evidence>
<feature type="active site" description="Proton acceptor" evidence="12">
    <location>
        <position position="142"/>
    </location>
</feature>
<dbReference type="RefSeq" id="WP_048921312.1">
    <property type="nucleotide sequence ID" value="NZ_CP010777.1"/>
</dbReference>
<dbReference type="Pfam" id="PF01557">
    <property type="entry name" value="FAA_hydrolase"/>
    <property type="match status" value="1"/>
</dbReference>
<evidence type="ECO:0000256" key="14">
    <source>
        <dbReference type="PIRSR" id="PIRSR605959-3"/>
    </source>
</evidence>
<keyword evidence="8 14" id="KW-0106">Calcium</keyword>
<feature type="domain" description="Fumarylacetoacetase-like C-terminal" evidence="15">
    <location>
        <begin position="134"/>
        <end position="421"/>
    </location>
</feature>
<dbReference type="Proteomes" id="UP000036458">
    <property type="component" value="Chromosome"/>
</dbReference>
<feature type="binding site" evidence="14">
    <location>
        <position position="210"/>
    </location>
    <ligand>
        <name>Ca(2+)</name>
        <dbReference type="ChEBI" id="CHEBI:29108"/>
    </ligand>
</feature>
<dbReference type="InterPro" id="IPR011234">
    <property type="entry name" value="Fumarylacetoacetase-like_C"/>
</dbReference>
<feature type="binding site" evidence="13">
    <location>
        <position position="253"/>
    </location>
    <ligand>
        <name>substrate</name>
    </ligand>
</feature>
<feature type="domain" description="Fumarylacetoacetase N-terminal" evidence="16">
    <location>
        <begin position="24"/>
        <end position="127"/>
    </location>
</feature>
<comment type="cofactor">
    <cofactor evidence="2 14">
        <name>Mg(2+)</name>
        <dbReference type="ChEBI" id="CHEBI:18420"/>
    </cofactor>
</comment>
<reference evidence="17 18" key="1">
    <citation type="submission" date="2015-01" db="EMBL/GenBank/DDBJ databases">
        <title>Rufibacter sp./DG31D/ whole genome sequencing.</title>
        <authorList>
            <person name="Kim M.K."/>
            <person name="Srinivasan S."/>
            <person name="Lee J.-J."/>
        </authorList>
    </citation>
    <scope>NUCLEOTIDE SEQUENCE [LARGE SCALE GENOMIC DNA]</scope>
    <source>
        <strain evidence="17 18">DG31D</strain>
    </source>
</reference>
<keyword evidence="9 14" id="KW-0460">Magnesium</keyword>
<dbReference type="GO" id="GO:0006572">
    <property type="term" value="P:L-tyrosine catabolic process"/>
    <property type="evidence" value="ECO:0007669"/>
    <property type="project" value="UniProtKB-KW"/>
</dbReference>
<dbReference type="Pfam" id="PF09298">
    <property type="entry name" value="FAA_hydrolase_N"/>
    <property type="match status" value="1"/>
</dbReference>
<dbReference type="STRING" id="1379910.TH63_12990"/>
<protein>
    <recommendedName>
        <fullName evidence="5">fumarylacetoacetase</fullName>
        <ecNumber evidence="5">3.7.1.2</ecNumber>
    </recommendedName>
</protein>
<evidence type="ECO:0000313" key="18">
    <source>
        <dbReference type="Proteomes" id="UP000036458"/>
    </source>
</evidence>
<dbReference type="Gene3D" id="2.30.30.230">
    <property type="entry name" value="Fumarylacetoacetase, N-terminal domain"/>
    <property type="match status" value="1"/>
</dbReference>
<dbReference type="InterPro" id="IPR036663">
    <property type="entry name" value="Fumarylacetoacetase_C_sf"/>
</dbReference>
<evidence type="ECO:0000256" key="4">
    <source>
        <dbReference type="ARBA" id="ARBA00010211"/>
    </source>
</evidence>
<feature type="binding site" evidence="13">
    <location>
        <position position="151"/>
    </location>
    <ligand>
        <name>substrate</name>
    </ligand>
</feature>
<evidence type="ECO:0000259" key="15">
    <source>
        <dbReference type="Pfam" id="PF01557"/>
    </source>
</evidence>
<evidence type="ECO:0000256" key="2">
    <source>
        <dbReference type="ARBA" id="ARBA00001946"/>
    </source>
</evidence>
<dbReference type="PANTHER" id="PTHR43069">
    <property type="entry name" value="FUMARYLACETOACETASE"/>
    <property type="match status" value="1"/>
</dbReference>
<feature type="binding site" evidence="13">
    <location>
        <position position="137"/>
    </location>
    <ligand>
        <name>substrate</name>
    </ligand>
</feature>
<name>A0A0H4W7C1_9BACT</name>